<dbReference type="GO" id="GO:0030042">
    <property type="term" value="P:actin filament depolymerization"/>
    <property type="evidence" value="ECO:0007669"/>
    <property type="project" value="InterPro"/>
</dbReference>
<evidence type="ECO:0000256" key="1">
    <source>
        <dbReference type="ARBA" id="ARBA00006844"/>
    </source>
</evidence>
<dbReference type="AlphaFoldDB" id="A0AAV9RV37"/>
<dbReference type="InterPro" id="IPR002108">
    <property type="entry name" value="ADF-H"/>
</dbReference>
<dbReference type="GO" id="GO:0015629">
    <property type="term" value="C:actin cytoskeleton"/>
    <property type="evidence" value="ECO:0007669"/>
    <property type="project" value="InterPro"/>
</dbReference>
<dbReference type="EMBL" id="JAHHUM010001295">
    <property type="protein sequence ID" value="KAK5612826.1"/>
    <property type="molecule type" value="Genomic_DNA"/>
</dbReference>
<evidence type="ECO:0000256" key="2">
    <source>
        <dbReference type="ARBA" id="ARBA00023203"/>
    </source>
</evidence>
<comment type="caution">
    <text evidence="4">The sequence shown here is derived from an EMBL/GenBank/DDBJ whole genome shotgun (WGS) entry which is preliminary data.</text>
</comment>
<evidence type="ECO:0000259" key="3">
    <source>
        <dbReference type="PROSITE" id="PS51263"/>
    </source>
</evidence>
<protein>
    <submittedName>
        <fullName evidence="4">Cofilin-2</fullName>
    </submittedName>
</protein>
<dbReference type="GO" id="GO:0003779">
    <property type="term" value="F:actin binding"/>
    <property type="evidence" value="ECO:0007669"/>
    <property type="project" value="UniProtKB-KW"/>
</dbReference>
<keyword evidence="5" id="KW-1185">Reference proteome</keyword>
<accession>A0AAV9RV37</accession>
<dbReference type="InterPro" id="IPR029006">
    <property type="entry name" value="ADF-H/Gelsolin-like_dom_sf"/>
</dbReference>
<evidence type="ECO:0000313" key="5">
    <source>
        <dbReference type="Proteomes" id="UP001311232"/>
    </source>
</evidence>
<dbReference type="PRINTS" id="PR00006">
    <property type="entry name" value="COFILIN"/>
</dbReference>
<name>A0AAV9RV37_9TELE</name>
<proteinExistence type="inferred from homology"/>
<reference evidence="4 5" key="1">
    <citation type="submission" date="2021-06" db="EMBL/GenBank/DDBJ databases">
        <authorList>
            <person name="Palmer J.M."/>
        </authorList>
    </citation>
    <scope>NUCLEOTIDE SEQUENCE [LARGE SCALE GENOMIC DNA]</scope>
    <source>
        <strain evidence="4 5">MEX-2019</strain>
        <tissue evidence="4">Muscle</tissue>
    </source>
</reference>
<dbReference type="PROSITE" id="PS51263">
    <property type="entry name" value="ADF_H"/>
    <property type="match status" value="1"/>
</dbReference>
<dbReference type="SUPFAM" id="SSF55753">
    <property type="entry name" value="Actin depolymerizing proteins"/>
    <property type="match status" value="1"/>
</dbReference>
<dbReference type="Gene3D" id="3.40.20.10">
    <property type="entry name" value="Severin"/>
    <property type="match status" value="1"/>
</dbReference>
<gene>
    <name evidence="4" type="primary">CFL2_1</name>
    <name evidence="4" type="ORF">CRENBAI_005963</name>
</gene>
<organism evidence="4 5">
    <name type="scientific">Crenichthys baileyi</name>
    <name type="common">White River springfish</name>
    <dbReference type="NCBI Taxonomy" id="28760"/>
    <lineage>
        <taxon>Eukaryota</taxon>
        <taxon>Metazoa</taxon>
        <taxon>Chordata</taxon>
        <taxon>Craniata</taxon>
        <taxon>Vertebrata</taxon>
        <taxon>Euteleostomi</taxon>
        <taxon>Actinopterygii</taxon>
        <taxon>Neopterygii</taxon>
        <taxon>Teleostei</taxon>
        <taxon>Neoteleostei</taxon>
        <taxon>Acanthomorphata</taxon>
        <taxon>Ovalentaria</taxon>
        <taxon>Atherinomorphae</taxon>
        <taxon>Cyprinodontiformes</taxon>
        <taxon>Goodeidae</taxon>
        <taxon>Crenichthys</taxon>
    </lineage>
</organism>
<dbReference type="InterPro" id="IPR017904">
    <property type="entry name" value="ADF/Cofilin"/>
</dbReference>
<dbReference type="Proteomes" id="UP001311232">
    <property type="component" value="Unassembled WGS sequence"/>
</dbReference>
<comment type="similarity">
    <text evidence="1">Belongs to the actin-binding proteins ADF family.</text>
</comment>
<sequence>MTNFHTTSPMSAPTLMQWGLLQKHSTSSVIPALAPESAPLKSKMIYASSKDAIKKKFTGIKHEWQVNGLDDIQDRRTLAEKLGGNVVVSLEGKPL</sequence>
<keyword evidence="2" id="KW-0009">Actin-binding</keyword>
<evidence type="ECO:0000313" key="4">
    <source>
        <dbReference type="EMBL" id="KAK5612826.1"/>
    </source>
</evidence>
<dbReference type="Pfam" id="PF00241">
    <property type="entry name" value="Cofilin_ADF"/>
    <property type="match status" value="1"/>
</dbReference>
<dbReference type="PANTHER" id="PTHR11913">
    <property type="entry name" value="COFILIN-RELATED"/>
    <property type="match status" value="1"/>
</dbReference>
<feature type="domain" description="ADF-H" evidence="3">
    <location>
        <begin position="1"/>
        <end position="82"/>
    </location>
</feature>